<evidence type="ECO:0000313" key="2">
    <source>
        <dbReference type="EMBL" id="PAV72143.1"/>
    </source>
</evidence>
<organism evidence="2 3">
    <name type="scientific">Diploscapter pachys</name>
    <dbReference type="NCBI Taxonomy" id="2018661"/>
    <lineage>
        <taxon>Eukaryota</taxon>
        <taxon>Metazoa</taxon>
        <taxon>Ecdysozoa</taxon>
        <taxon>Nematoda</taxon>
        <taxon>Chromadorea</taxon>
        <taxon>Rhabditida</taxon>
        <taxon>Rhabditina</taxon>
        <taxon>Rhabditomorpha</taxon>
        <taxon>Rhabditoidea</taxon>
        <taxon>Rhabditidae</taxon>
        <taxon>Diploscapter</taxon>
    </lineage>
</organism>
<sequence>MMLKRMNSMRLAGLCGTASSLMVLAHYLLVADVAPLLQLPGTVWLNAALMALFSTRGDQRVPGSRVGPGAVRGIAAETGEKARGANRADPGLGAAPVTTAVRLQGAMHALRARIEFALHGEPMA</sequence>
<dbReference type="AlphaFoldDB" id="A0A2A2KE58"/>
<evidence type="ECO:0000256" key="1">
    <source>
        <dbReference type="SAM" id="Phobius"/>
    </source>
</evidence>
<name>A0A2A2KE58_9BILA</name>
<keyword evidence="3" id="KW-1185">Reference proteome</keyword>
<keyword evidence="1" id="KW-0472">Membrane</keyword>
<accession>A0A2A2KE58</accession>
<dbReference type="Proteomes" id="UP000218231">
    <property type="component" value="Unassembled WGS sequence"/>
</dbReference>
<gene>
    <name evidence="2" type="ORF">WR25_21539</name>
</gene>
<feature type="transmembrane region" description="Helical" evidence="1">
    <location>
        <begin position="35"/>
        <end position="55"/>
    </location>
</feature>
<dbReference type="EMBL" id="LIAE01008842">
    <property type="protein sequence ID" value="PAV72143.1"/>
    <property type="molecule type" value="Genomic_DNA"/>
</dbReference>
<evidence type="ECO:0000313" key="3">
    <source>
        <dbReference type="Proteomes" id="UP000218231"/>
    </source>
</evidence>
<protein>
    <submittedName>
        <fullName evidence="2">Uncharacterized protein</fullName>
    </submittedName>
</protein>
<keyword evidence="1" id="KW-0812">Transmembrane</keyword>
<comment type="caution">
    <text evidence="2">The sequence shown here is derived from an EMBL/GenBank/DDBJ whole genome shotgun (WGS) entry which is preliminary data.</text>
</comment>
<keyword evidence="1" id="KW-1133">Transmembrane helix</keyword>
<reference evidence="2 3" key="1">
    <citation type="journal article" date="2017" name="Curr. Biol.">
        <title>Genome architecture and evolution of a unichromosomal asexual nematode.</title>
        <authorList>
            <person name="Fradin H."/>
            <person name="Zegar C."/>
            <person name="Gutwein M."/>
            <person name="Lucas J."/>
            <person name="Kovtun M."/>
            <person name="Corcoran D."/>
            <person name="Baugh L.R."/>
            <person name="Kiontke K."/>
            <person name="Gunsalus K."/>
            <person name="Fitch D.H."/>
            <person name="Piano F."/>
        </authorList>
    </citation>
    <scope>NUCLEOTIDE SEQUENCE [LARGE SCALE GENOMIC DNA]</scope>
    <source>
        <strain evidence="2">PF1309</strain>
    </source>
</reference>
<proteinExistence type="predicted"/>